<name>X1TRF2_9ZZZZ</name>
<dbReference type="Pfam" id="PF01939">
    <property type="entry name" value="NucS_C"/>
    <property type="match status" value="1"/>
</dbReference>
<dbReference type="GO" id="GO:0004519">
    <property type="term" value="F:endonuclease activity"/>
    <property type="evidence" value="ECO:0007669"/>
    <property type="project" value="InterPro"/>
</dbReference>
<feature type="domain" description="Endonuclease NucS C-terminal" evidence="1">
    <location>
        <begin position="31"/>
        <end position="89"/>
    </location>
</feature>
<dbReference type="InterPro" id="IPR048301">
    <property type="entry name" value="NucS_C"/>
</dbReference>
<sequence>MSTEIKVWQINNGKLEENKTSLVESGRKEAEDLEKWIVSDPNIISQDILIIGEQVQTRSGVIDFLGIDQLGNLLIIELKRDRIPRVALAQAIDYASDVASWEIEKINEICLKLRNQNLEDYLNENFENIDLEDLVINKAQRILLVGFSIEESLQRMIEWLSNTYNVNVNALLLKYFKTKSEDEMLVRTMIIPEEVERERIRGKQFKILMSDEPGNYEDEELKELLIKHLTENRKHLKD</sequence>
<dbReference type="GO" id="GO:0003676">
    <property type="term" value="F:nucleic acid binding"/>
    <property type="evidence" value="ECO:0007669"/>
    <property type="project" value="InterPro"/>
</dbReference>
<evidence type="ECO:0000313" key="2">
    <source>
        <dbReference type="EMBL" id="GAI82609.1"/>
    </source>
</evidence>
<dbReference type="EMBL" id="BARW01015008">
    <property type="protein sequence ID" value="GAI82609.1"/>
    <property type="molecule type" value="Genomic_DNA"/>
</dbReference>
<reference evidence="2" key="1">
    <citation type="journal article" date="2014" name="Front. Microbiol.">
        <title>High frequency of phylogenetically diverse reductive dehalogenase-homologous genes in deep subseafloor sedimentary metagenomes.</title>
        <authorList>
            <person name="Kawai M."/>
            <person name="Futagami T."/>
            <person name="Toyoda A."/>
            <person name="Takaki Y."/>
            <person name="Nishi S."/>
            <person name="Hori S."/>
            <person name="Arai W."/>
            <person name="Tsubouchi T."/>
            <person name="Morono Y."/>
            <person name="Uchiyama I."/>
            <person name="Ito T."/>
            <person name="Fujiyama A."/>
            <person name="Inagaki F."/>
            <person name="Takami H."/>
        </authorList>
    </citation>
    <scope>NUCLEOTIDE SEQUENCE</scope>
    <source>
        <strain evidence="2">Expedition CK06-06</strain>
    </source>
</reference>
<dbReference type="Gene3D" id="3.40.1350.10">
    <property type="match status" value="1"/>
</dbReference>
<accession>X1TRF2</accession>
<dbReference type="InterPro" id="IPR011856">
    <property type="entry name" value="tRNA_endonuc-like_dom_sf"/>
</dbReference>
<proteinExistence type="predicted"/>
<comment type="caution">
    <text evidence="2">The sequence shown here is derived from an EMBL/GenBank/DDBJ whole genome shotgun (WGS) entry which is preliminary data.</text>
</comment>
<evidence type="ECO:0000259" key="1">
    <source>
        <dbReference type="Pfam" id="PF01939"/>
    </source>
</evidence>
<gene>
    <name evidence="2" type="ORF">S12H4_26453</name>
</gene>
<protein>
    <recommendedName>
        <fullName evidence="1">Endonuclease NucS C-terminal domain-containing protein</fullName>
    </recommendedName>
</protein>
<dbReference type="AlphaFoldDB" id="X1TRF2"/>
<organism evidence="2">
    <name type="scientific">marine sediment metagenome</name>
    <dbReference type="NCBI Taxonomy" id="412755"/>
    <lineage>
        <taxon>unclassified sequences</taxon>
        <taxon>metagenomes</taxon>
        <taxon>ecological metagenomes</taxon>
    </lineage>
</organism>